<dbReference type="Proteomes" id="UP000037035">
    <property type="component" value="Unassembled WGS sequence"/>
</dbReference>
<protein>
    <recommendedName>
        <fullName evidence="1">Xrn1 helical domain-containing protein</fullName>
    </recommendedName>
</protein>
<evidence type="ECO:0000259" key="1">
    <source>
        <dbReference type="Pfam" id="PF17846"/>
    </source>
</evidence>
<accession>A0A0L6UQB2</accession>
<dbReference type="PANTHER" id="PTHR12341:SF7">
    <property type="entry name" value="5'-3' EXORIBONUCLEASE 1"/>
    <property type="match status" value="1"/>
</dbReference>
<dbReference type="GO" id="GO:0003723">
    <property type="term" value="F:RNA binding"/>
    <property type="evidence" value="ECO:0007669"/>
    <property type="project" value="TreeGrafter"/>
</dbReference>
<dbReference type="GO" id="GO:0004534">
    <property type="term" value="F:5'-3' RNA exonuclease activity"/>
    <property type="evidence" value="ECO:0007669"/>
    <property type="project" value="TreeGrafter"/>
</dbReference>
<dbReference type="InterPro" id="IPR041412">
    <property type="entry name" value="Xrn1_helical"/>
</dbReference>
<dbReference type="VEuPathDB" id="FungiDB:VP01_4440g3"/>
<name>A0A0L6UQB2_9BASI</name>
<evidence type="ECO:0000313" key="2">
    <source>
        <dbReference type="EMBL" id="KNZ50407.1"/>
    </source>
</evidence>
<dbReference type="PANTHER" id="PTHR12341">
    <property type="entry name" value="5'-&gt;3' EXORIBONUCLEASE"/>
    <property type="match status" value="1"/>
</dbReference>
<feature type="domain" description="Xrn1 helical" evidence="1">
    <location>
        <begin position="90"/>
        <end position="160"/>
    </location>
</feature>
<gene>
    <name evidence="2" type="ORF">VP01_4440g3</name>
</gene>
<dbReference type="GO" id="GO:0016075">
    <property type="term" value="P:rRNA catabolic process"/>
    <property type="evidence" value="ECO:0007669"/>
    <property type="project" value="TreeGrafter"/>
</dbReference>
<proteinExistence type="predicted"/>
<dbReference type="STRING" id="27349.A0A0L6UQB2"/>
<reference evidence="2 3" key="1">
    <citation type="submission" date="2015-08" db="EMBL/GenBank/DDBJ databases">
        <title>Next Generation Sequencing and Analysis of the Genome of Puccinia sorghi L Schw, the Causal Agent of Maize Common Rust.</title>
        <authorList>
            <person name="Rochi L."/>
            <person name="Burguener G."/>
            <person name="Darino M."/>
            <person name="Turjanski A."/>
            <person name="Kreff E."/>
            <person name="Dieguez M.J."/>
            <person name="Sacco F."/>
        </authorList>
    </citation>
    <scope>NUCLEOTIDE SEQUENCE [LARGE SCALE GENOMIC DNA]</scope>
    <source>
        <strain evidence="2 3">RO10H11247</strain>
    </source>
</reference>
<organism evidence="2 3">
    <name type="scientific">Puccinia sorghi</name>
    <dbReference type="NCBI Taxonomy" id="27349"/>
    <lineage>
        <taxon>Eukaryota</taxon>
        <taxon>Fungi</taxon>
        <taxon>Dikarya</taxon>
        <taxon>Basidiomycota</taxon>
        <taxon>Pucciniomycotina</taxon>
        <taxon>Pucciniomycetes</taxon>
        <taxon>Pucciniales</taxon>
        <taxon>Pucciniaceae</taxon>
        <taxon>Puccinia</taxon>
    </lineage>
</organism>
<evidence type="ECO:0000313" key="3">
    <source>
        <dbReference type="Proteomes" id="UP000037035"/>
    </source>
</evidence>
<dbReference type="GO" id="GO:0005634">
    <property type="term" value="C:nucleus"/>
    <property type="evidence" value="ECO:0007669"/>
    <property type="project" value="TreeGrafter"/>
</dbReference>
<sequence length="161" mass="18909">MRSRGAIGFVSSSVTLEEYLSGYGSKLLRYLDPELNLCICFDKVNKNNEPLILLDFDLDQLPSQNPAINSLQYILEDFQLEDTSKLRGLYTYAYKEALKWVWNYYYDGFTSWIWFYPYFYSPMISGSTSSPNLINFVKLNFSFNLSNPFKPFDKIVEFWPP</sequence>
<dbReference type="AlphaFoldDB" id="A0A0L6UQB2"/>
<keyword evidence="3" id="KW-1185">Reference proteome</keyword>
<dbReference type="EMBL" id="LAVV01009547">
    <property type="protein sequence ID" value="KNZ50407.1"/>
    <property type="molecule type" value="Genomic_DNA"/>
</dbReference>
<dbReference type="InterPro" id="IPR027073">
    <property type="entry name" value="5_3_exoribonuclease"/>
</dbReference>
<dbReference type="Pfam" id="PF17846">
    <property type="entry name" value="XRN_M"/>
    <property type="match status" value="1"/>
</dbReference>
<dbReference type="OrthoDB" id="372487at2759"/>
<comment type="caution">
    <text evidence="2">The sequence shown here is derived from an EMBL/GenBank/DDBJ whole genome shotgun (WGS) entry which is preliminary data.</text>
</comment>
<dbReference type="GO" id="GO:0000956">
    <property type="term" value="P:nuclear-transcribed mRNA catabolic process"/>
    <property type="evidence" value="ECO:0007669"/>
    <property type="project" value="TreeGrafter"/>
</dbReference>